<comment type="subcellular location">
    <subcellularLocation>
        <location evidence="2">Membrane</location>
    </subcellularLocation>
</comment>
<keyword evidence="10" id="KW-0407">Ion channel</keyword>
<feature type="transmembrane region" description="Helical" evidence="8">
    <location>
        <begin position="169"/>
        <end position="188"/>
    </location>
</feature>
<evidence type="ECO:0000256" key="8">
    <source>
        <dbReference type="SAM" id="Phobius"/>
    </source>
</evidence>
<evidence type="ECO:0000256" key="4">
    <source>
        <dbReference type="ARBA" id="ARBA00022553"/>
    </source>
</evidence>
<evidence type="ECO:0000256" key="2">
    <source>
        <dbReference type="ARBA" id="ARBA00004370"/>
    </source>
</evidence>
<dbReference type="PANTHER" id="PTHR45453">
    <property type="entry name" value="PHOSPHATE REGULON SENSOR PROTEIN PHOR"/>
    <property type="match status" value="1"/>
</dbReference>
<evidence type="ECO:0000256" key="7">
    <source>
        <dbReference type="ARBA" id="ARBA00023012"/>
    </source>
</evidence>
<evidence type="ECO:0000313" key="11">
    <source>
        <dbReference type="Proteomes" id="UP000298653"/>
    </source>
</evidence>
<keyword evidence="8" id="KW-0812">Transmembrane</keyword>
<accession>A0A4P8IFA9</accession>
<dbReference type="EMBL" id="CP040058">
    <property type="protein sequence ID" value="QCP35535.1"/>
    <property type="molecule type" value="Genomic_DNA"/>
</dbReference>
<dbReference type="PRINTS" id="PR00344">
    <property type="entry name" value="BCTRLSENSOR"/>
</dbReference>
<keyword evidence="7" id="KW-0902">Two-component regulatory system</keyword>
<dbReference type="PROSITE" id="PS50109">
    <property type="entry name" value="HIS_KIN"/>
    <property type="match status" value="1"/>
</dbReference>
<keyword evidence="5 10" id="KW-0808">Transferase</keyword>
<protein>
    <recommendedName>
        <fullName evidence="3">histidine kinase</fullName>
        <ecNumber evidence="3">2.7.13.3</ecNumber>
    </recommendedName>
</protein>
<dbReference type="InterPro" id="IPR036097">
    <property type="entry name" value="HisK_dim/P_sf"/>
</dbReference>
<dbReference type="CDD" id="cd00082">
    <property type="entry name" value="HisKA"/>
    <property type="match status" value="1"/>
</dbReference>
<keyword evidence="8" id="KW-1133">Transmembrane helix</keyword>
<dbReference type="Gene3D" id="1.10.287.130">
    <property type="match status" value="1"/>
</dbReference>
<dbReference type="InterPro" id="IPR036890">
    <property type="entry name" value="HATPase_C_sf"/>
</dbReference>
<dbReference type="CDD" id="cd00075">
    <property type="entry name" value="HATPase"/>
    <property type="match status" value="1"/>
</dbReference>
<dbReference type="Pfam" id="PF02518">
    <property type="entry name" value="HATPase_c"/>
    <property type="match status" value="1"/>
</dbReference>
<dbReference type="GO" id="GO:0000155">
    <property type="term" value="F:phosphorelay sensor kinase activity"/>
    <property type="evidence" value="ECO:0007669"/>
    <property type="project" value="InterPro"/>
</dbReference>
<dbReference type="PANTHER" id="PTHR45453:SF1">
    <property type="entry name" value="PHOSPHATE REGULON SENSOR PROTEIN PHOR"/>
    <property type="match status" value="1"/>
</dbReference>
<dbReference type="AlphaFoldDB" id="A0A4P8IFA9"/>
<dbReference type="FunFam" id="3.30.565.10:FF:000006">
    <property type="entry name" value="Sensor histidine kinase WalK"/>
    <property type="match status" value="1"/>
</dbReference>
<dbReference type="SMART" id="SM00387">
    <property type="entry name" value="HATPase_c"/>
    <property type="match status" value="1"/>
</dbReference>
<comment type="catalytic activity">
    <reaction evidence="1">
        <text>ATP + protein L-histidine = ADP + protein N-phospho-L-histidine.</text>
        <dbReference type="EC" id="2.7.13.3"/>
    </reaction>
</comment>
<dbReference type="Gene3D" id="3.30.565.10">
    <property type="entry name" value="Histidine kinase-like ATPase, C-terminal domain"/>
    <property type="match status" value="1"/>
</dbReference>
<keyword evidence="4" id="KW-0597">Phosphoprotein</keyword>
<dbReference type="InterPro" id="IPR004358">
    <property type="entry name" value="Sig_transdc_His_kin-like_C"/>
</dbReference>
<dbReference type="InterPro" id="IPR003661">
    <property type="entry name" value="HisK_dim/P_dom"/>
</dbReference>
<keyword evidence="8" id="KW-0472">Membrane</keyword>
<dbReference type="EC" id="2.7.13.3" evidence="3"/>
<feature type="transmembrane region" description="Helical" evidence="8">
    <location>
        <begin position="6"/>
        <end position="24"/>
    </location>
</feature>
<dbReference type="KEGG" id="arf:AR1Y2_2081"/>
<dbReference type="InterPro" id="IPR050351">
    <property type="entry name" value="BphY/WalK/GraS-like"/>
</dbReference>
<dbReference type="SMART" id="SM00388">
    <property type="entry name" value="HisKA"/>
    <property type="match status" value="1"/>
</dbReference>
<dbReference type="InterPro" id="IPR005467">
    <property type="entry name" value="His_kinase_dom"/>
</dbReference>
<sequence length="466" mass="52118">MQFLIFISVLVITVFVVILFSKLLNDSYSEKAEQQKIDGVVSQCQWLAGQVVGVDFLIDDSSNSISNQTNELAAGLHGRIIVIKSNYKIVKDTMTDYQDKFYISDDLLKIMNGNKKRIVSKAGKNVEIMIPIMNKGSRKKKVLGSVIATIPKSDIVAVSNEMKQQRNMLMVAFIICGMSAGALLSYWLTKDYRKIQKDLDFIASGHEDETISVVGCTEVKNMVNSVNEILAKAQVLENSRQEFVSNVSHELKTPMTSMKVLADSLLQQGESVPAELYREFMNDIVAEIDRENVIISDLLSLVKLDKKAAKLEISSVKINELLEMIMKRLKPIAGQRNIELILESFRPVTAEIDEVKLSLALSNLIENAIKYNQDNGWVRVSLNADHKYFYVKVADSGVGIPEDCQGQVFERFYRVDKARSRETGGTGLGLAITKNAILVHNGEIKLYSKEGEGTTFTVRIPLKYQA</sequence>
<evidence type="ECO:0000313" key="10">
    <source>
        <dbReference type="EMBL" id="QCP35535.1"/>
    </source>
</evidence>
<keyword evidence="6 10" id="KW-0418">Kinase</keyword>
<dbReference type="SUPFAM" id="SSF47384">
    <property type="entry name" value="Homodimeric domain of signal transducing histidine kinase"/>
    <property type="match status" value="1"/>
</dbReference>
<dbReference type="Pfam" id="PF00512">
    <property type="entry name" value="HisKA"/>
    <property type="match status" value="1"/>
</dbReference>
<organism evidence="10 11">
    <name type="scientific">Anaerostipes rhamnosivorans</name>
    <dbReference type="NCBI Taxonomy" id="1229621"/>
    <lineage>
        <taxon>Bacteria</taxon>
        <taxon>Bacillati</taxon>
        <taxon>Bacillota</taxon>
        <taxon>Clostridia</taxon>
        <taxon>Lachnospirales</taxon>
        <taxon>Lachnospiraceae</taxon>
        <taxon>Anaerostipes</taxon>
    </lineage>
</organism>
<keyword evidence="10" id="KW-0406">Ion transport</keyword>
<evidence type="ECO:0000256" key="3">
    <source>
        <dbReference type="ARBA" id="ARBA00012438"/>
    </source>
</evidence>
<dbReference type="GO" id="GO:0005886">
    <property type="term" value="C:plasma membrane"/>
    <property type="evidence" value="ECO:0007669"/>
    <property type="project" value="TreeGrafter"/>
</dbReference>
<dbReference type="RefSeq" id="WP_137328887.1">
    <property type="nucleotide sequence ID" value="NZ_CP040058.1"/>
</dbReference>
<dbReference type="SUPFAM" id="SSF55874">
    <property type="entry name" value="ATPase domain of HSP90 chaperone/DNA topoisomerase II/histidine kinase"/>
    <property type="match status" value="1"/>
</dbReference>
<evidence type="ECO:0000259" key="9">
    <source>
        <dbReference type="PROSITE" id="PS50109"/>
    </source>
</evidence>
<keyword evidence="10" id="KW-0813">Transport</keyword>
<gene>
    <name evidence="10" type="ORF">AR1Y2_2081</name>
</gene>
<reference evidence="10 11" key="1">
    <citation type="submission" date="2019-05" db="EMBL/GenBank/DDBJ databases">
        <title>Complete genome sequencing of Anaerostipes rhamnosivorans.</title>
        <authorList>
            <person name="Bui T.P.N."/>
            <person name="de Vos W.M."/>
        </authorList>
    </citation>
    <scope>NUCLEOTIDE SEQUENCE [LARGE SCALE GENOMIC DNA]</scope>
    <source>
        <strain evidence="10 11">1y2</strain>
    </source>
</reference>
<dbReference type="GO" id="GO:0016036">
    <property type="term" value="P:cellular response to phosphate starvation"/>
    <property type="evidence" value="ECO:0007669"/>
    <property type="project" value="TreeGrafter"/>
</dbReference>
<name>A0A4P8IFA9_9FIRM</name>
<keyword evidence="11" id="KW-1185">Reference proteome</keyword>
<evidence type="ECO:0000256" key="1">
    <source>
        <dbReference type="ARBA" id="ARBA00000085"/>
    </source>
</evidence>
<dbReference type="OrthoDB" id="9813151at2"/>
<dbReference type="InterPro" id="IPR003594">
    <property type="entry name" value="HATPase_dom"/>
</dbReference>
<dbReference type="Proteomes" id="UP000298653">
    <property type="component" value="Chromosome"/>
</dbReference>
<evidence type="ECO:0000256" key="6">
    <source>
        <dbReference type="ARBA" id="ARBA00022777"/>
    </source>
</evidence>
<dbReference type="GO" id="GO:0034220">
    <property type="term" value="P:monoatomic ion transmembrane transport"/>
    <property type="evidence" value="ECO:0007669"/>
    <property type="project" value="UniProtKB-KW"/>
</dbReference>
<evidence type="ECO:0000256" key="5">
    <source>
        <dbReference type="ARBA" id="ARBA00022679"/>
    </source>
</evidence>
<dbReference type="GO" id="GO:0004721">
    <property type="term" value="F:phosphoprotein phosphatase activity"/>
    <property type="evidence" value="ECO:0007669"/>
    <property type="project" value="TreeGrafter"/>
</dbReference>
<proteinExistence type="predicted"/>
<feature type="domain" description="Histidine kinase" evidence="9">
    <location>
        <begin position="246"/>
        <end position="464"/>
    </location>
</feature>